<feature type="compositionally biased region" description="Low complexity" evidence="1">
    <location>
        <begin position="20"/>
        <end position="35"/>
    </location>
</feature>
<reference evidence="2 3" key="1">
    <citation type="submission" date="2024-06" db="EMBL/GenBank/DDBJ databases">
        <title>Genomic Encyclopedia of Type Strains, Phase IV (KMG-IV): sequencing the most valuable type-strain genomes for metagenomic binning, comparative biology and taxonomic classification.</title>
        <authorList>
            <person name="Goeker M."/>
        </authorList>
    </citation>
    <scope>NUCLEOTIDE SEQUENCE [LARGE SCALE GENOMIC DNA]</scope>
    <source>
        <strain evidence="2 3">DSM 28102</strain>
    </source>
</reference>
<dbReference type="PROSITE" id="PS51257">
    <property type="entry name" value="PROKAR_LIPOPROTEIN"/>
    <property type="match status" value="1"/>
</dbReference>
<evidence type="ECO:0000256" key="1">
    <source>
        <dbReference type="SAM" id="MobiDB-lite"/>
    </source>
</evidence>
<gene>
    <name evidence="2" type="ORF">ABID12_004022</name>
</gene>
<comment type="caution">
    <text evidence="2">The sequence shown here is derived from an EMBL/GenBank/DDBJ whole genome shotgun (WGS) entry which is preliminary data.</text>
</comment>
<name>A0ABV2IGI5_9HYPH</name>
<evidence type="ECO:0000313" key="3">
    <source>
        <dbReference type="Proteomes" id="UP001549164"/>
    </source>
</evidence>
<dbReference type="Proteomes" id="UP001549164">
    <property type="component" value="Unassembled WGS sequence"/>
</dbReference>
<accession>A0ABV2IGI5</accession>
<evidence type="ECO:0000313" key="2">
    <source>
        <dbReference type="EMBL" id="MET3602055.1"/>
    </source>
</evidence>
<protein>
    <submittedName>
        <fullName evidence="2">Uncharacterized protein</fullName>
    </submittedName>
</protein>
<sequence length="35" mass="3569">MAVTLKDKGVARALRQQPYSSSPSTTAAIASSCTA</sequence>
<feature type="region of interest" description="Disordered" evidence="1">
    <location>
        <begin position="14"/>
        <end position="35"/>
    </location>
</feature>
<proteinExistence type="predicted"/>
<organism evidence="2 3">
    <name type="scientific">Martelella mangrovi</name>
    <dbReference type="NCBI Taxonomy" id="1397477"/>
    <lineage>
        <taxon>Bacteria</taxon>
        <taxon>Pseudomonadati</taxon>
        <taxon>Pseudomonadota</taxon>
        <taxon>Alphaproteobacteria</taxon>
        <taxon>Hyphomicrobiales</taxon>
        <taxon>Aurantimonadaceae</taxon>
        <taxon>Martelella</taxon>
    </lineage>
</organism>
<keyword evidence="3" id="KW-1185">Reference proteome</keyword>
<dbReference type="EMBL" id="JBEPLY010000020">
    <property type="protein sequence ID" value="MET3602055.1"/>
    <property type="molecule type" value="Genomic_DNA"/>
</dbReference>